<gene>
    <name evidence="1" type="ORF">SAMN05443638_10858</name>
</gene>
<dbReference type="Pfam" id="PF20124">
    <property type="entry name" value="DUF6514"/>
    <property type="match status" value="1"/>
</dbReference>
<evidence type="ECO:0000313" key="2">
    <source>
        <dbReference type="Proteomes" id="UP000184035"/>
    </source>
</evidence>
<dbReference type="PIRSF" id="PIRSF033595">
    <property type="entry name" value="UCP033595"/>
    <property type="match status" value="1"/>
</dbReference>
<dbReference type="OrthoDB" id="1954979at2"/>
<dbReference type="EMBL" id="FQVM01000008">
    <property type="protein sequence ID" value="SHE70253.1"/>
    <property type="molecule type" value="Genomic_DNA"/>
</dbReference>
<sequence>MIIVNSLRKKINIEGKELSYSYNLIKTSKGGQEVYGIEVERADYINDIAINVEKNSVNIISPNEDKVRVLLEKLYRYEVSPIHLIDIIGEDVDKCVNDFDKVFCMS</sequence>
<dbReference type="InterPro" id="IPR017016">
    <property type="entry name" value="UCP033595"/>
</dbReference>
<organism evidence="1 2">
    <name type="scientific">Clostridium fallax</name>
    <dbReference type="NCBI Taxonomy" id="1533"/>
    <lineage>
        <taxon>Bacteria</taxon>
        <taxon>Bacillati</taxon>
        <taxon>Bacillota</taxon>
        <taxon>Clostridia</taxon>
        <taxon>Eubacteriales</taxon>
        <taxon>Clostridiaceae</taxon>
        <taxon>Clostridium</taxon>
    </lineage>
</organism>
<protein>
    <submittedName>
        <fullName evidence="1">Uncharacterized protein</fullName>
    </submittedName>
</protein>
<reference evidence="1 2" key="1">
    <citation type="submission" date="2016-11" db="EMBL/GenBank/DDBJ databases">
        <authorList>
            <person name="Jaros S."/>
            <person name="Januszkiewicz K."/>
            <person name="Wedrychowicz H."/>
        </authorList>
    </citation>
    <scope>NUCLEOTIDE SEQUENCE [LARGE SCALE GENOMIC DNA]</scope>
    <source>
        <strain evidence="1 2">DSM 2631</strain>
    </source>
</reference>
<dbReference type="Proteomes" id="UP000184035">
    <property type="component" value="Unassembled WGS sequence"/>
</dbReference>
<dbReference type="AlphaFoldDB" id="A0A1M4VN15"/>
<proteinExistence type="predicted"/>
<name>A0A1M4VN15_9CLOT</name>
<evidence type="ECO:0000313" key="1">
    <source>
        <dbReference type="EMBL" id="SHE70253.1"/>
    </source>
</evidence>
<accession>A0A1M4VN15</accession>
<keyword evidence="2" id="KW-1185">Reference proteome</keyword>
<dbReference type="STRING" id="1533.SAMN05443638_10858"/>
<dbReference type="RefSeq" id="WP_072894790.1">
    <property type="nucleotide sequence ID" value="NZ_FQVM01000008.1"/>
</dbReference>